<organism evidence="1 2">
    <name type="scientific">Actinocorallia longicatena</name>
    <dbReference type="NCBI Taxonomy" id="111803"/>
    <lineage>
        <taxon>Bacteria</taxon>
        <taxon>Bacillati</taxon>
        <taxon>Actinomycetota</taxon>
        <taxon>Actinomycetes</taxon>
        <taxon>Streptosporangiales</taxon>
        <taxon>Thermomonosporaceae</taxon>
        <taxon>Actinocorallia</taxon>
    </lineage>
</organism>
<name>A0ABP6QB39_9ACTN</name>
<evidence type="ECO:0008006" key="3">
    <source>
        <dbReference type="Google" id="ProtNLM"/>
    </source>
</evidence>
<dbReference type="Proteomes" id="UP001501237">
    <property type="component" value="Unassembled WGS sequence"/>
</dbReference>
<sequence length="91" mass="10278">MTTEAQVRRLVARRVWRTNPHSAVLGSVAVEMAKLLDQGDPRPMLVNSMRTTLSHFAECQAVPDDLDDLRATYARSELALFRDHPPTPHIE</sequence>
<evidence type="ECO:0000313" key="1">
    <source>
        <dbReference type="EMBL" id="GAA3215591.1"/>
    </source>
</evidence>
<gene>
    <name evidence="1" type="ORF">GCM10010468_37130</name>
</gene>
<proteinExistence type="predicted"/>
<evidence type="ECO:0000313" key="2">
    <source>
        <dbReference type="Proteomes" id="UP001501237"/>
    </source>
</evidence>
<accession>A0ABP6QB39</accession>
<protein>
    <recommendedName>
        <fullName evidence="3">MftR C-terminal domain-containing protein</fullName>
    </recommendedName>
</protein>
<comment type="caution">
    <text evidence="1">The sequence shown here is derived from an EMBL/GenBank/DDBJ whole genome shotgun (WGS) entry which is preliminary data.</text>
</comment>
<dbReference type="EMBL" id="BAAAUV010000008">
    <property type="protein sequence ID" value="GAA3215591.1"/>
    <property type="molecule type" value="Genomic_DNA"/>
</dbReference>
<keyword evidence="2" id="KW-1185">Reference proteome</keyword>
<reference evidence="2" key="1">
    <citation type="journal article" date="2019" name="Int. J. Syst. Evol. Microbiol.">
        <title>The Global Catalogue of Microorganisms (GCM) 10K type strain sequencing project: providing services to taxonomists for standard genome sequencing and annotation.</title>
        <authorList>
            <consortium name="The Broad Institute Genomics Platform"/>
            <consortium name="The Broad Institute Genome Sequencing Center for Infectious Disease"/>
            <person name="Wu L."/>
            <person name="Ma J."/>
        </authorList>
    </citation>
    <scope>NUCLEOTIDE SEQUENCE [LARGE SCALE GENOMIC DNA]</scope>
    <source>
        <strain evidence="2">JCM 9377</strain>
    </source>
</reference>
<dbReference type="RefSeq" id="WP_344829627.1">
    <property type="nucleotide sequence ID" value="NZ_BAAAUV010000008.1"/>
</dbReference>